<dbReference type="InterPro" id="IPR013328">
    <property type="entry name" value="6PGD_dom2"/>
</dbReference>
<dbReference type="AlphaFoldDB" id="A0A107EQ59"/>
<evidence type="ECO:0000256" key="2">
    <source>
        <dbReference type="ARBA" id="ARBA00013014"/>
    </source>
</evidence>
<dbReference type="UniPathway" id="UPA00028">
    <property type="reaction ID" value="UER00004"/>
</dbReference>
<dbReference type="EC" id="1.1.1.169" evidence="2"/>
<evidence type="ECO:0000313" key="10">
    <source>
        <dbReference type="EMBL" id="KWE10385.1"/>
    </source>
</evidence>
<dbReference type="OrthoDB" id="9796561at2"/>
<dbReference type="InterPro" id="IPR051402">
    <property type="entry name" value="KPR-Related"/>
</dbReference>
<dbReference type="Proteomes" id="UP000062998">
    <property type="component" value="Unassembled WGS sequence"/>
</dbReference>
<name>A0A107EQ59_9BURK</name>
<evidence type="ECO:0000256" key="1">
    <source>
        <dbReference type="ARBA" id="ARBA00004994"/>
    </source>
</evidence>
<dbReference type="InterPro" id="IPR013752">
    <property type="entry name" value="KPA_reductase"/>
</dbReference>
<dbReference type="RefSeq" id="WP_060322834.1">
    <property type="nucleotide sequence ID" value="NZ_LPIU01000060.1"/>
</dbReference>
<evidence type="ECO:0000256" key="6">
    <source>
        <dbReference type="ARBA" id="ARBA00048793"/>
    </source>
</evidence>
<keyword evidence="7" id="KW-1133">Transmembrane helix</keyword>
<dbReference type="GO" id="GO:0008677">
    <property type="term" value="F:2-dehydropantoate 2-reductase activity"/>
    <property type="evidence" value="ECO:0007669"/>
    <property type="project" value="UniProtKB-EC"/>
</dbReference>
<evidence type="ECO:0000259" key="8">
    <source>
        <dbReference type="Pfam" id="PF02558"/>
    </source>
</evidence>
<gene>
    <name evidence="10" type="ORF">WL73_03585</name>
</gene>
<evidence type="ECO:0000259" key="9">
    <source>
        <dbReference type="Pfam" id="PF08546"/>
    </source>
</evidence>
<proteinExistence type="predicted"/>
<reference evidence="10 11" key="1">
    <citation type="submission" date="2015-11" db="EMBL/GenBank/DDBJ databases">
        <title>Expanding the genomic diversity of Burkholderia species for the development of highly accurate diagnostics.</title>
        <authorList>
            <person name="Sahl J."/>
            <person name="Keim P."/>
            <person name="Wagner D."/>
        </authorList>
    </citation>
    <scope>NUCLEOTIDE SEQUENCE [LARGE SCALE GENOMIC DNA]</scope>
    <source>
        <strain evidence="10 11">MSMB2167WGS</strain>
    </source>
</reference>
<comment type="catalytic activity">
    <reaction evidence="6">
        <text>(R)-pantoate + NADP(+) = 2-dehydropantoate + NADPH + H(+)</text>
        <dbReference type="Rhea" id="RHEA:16233"/>
        <dbReference type="ChEBI" id="CHEBI:11561"/>
        <dbReference type="ChEBI" id="CHEBI:15378"/>
        <dbReference type="ChEBI" id="CHEBI:15980"/>
        <dbReference type="ChEBI" id="CHEBI:57783"/>
        <dbReference type="ChEBI" id="CHEBI:58349"/>
        <dbReference type="EC" id="1.1.1.169"/>
    </reaction>
</comment>
<dbReference type="SUPFAM" id="SSF51735">
    <property type="entry name" value="NAD(P)-binding Rossmann-fold domains"/>
    <property type="match status" value="1"/>
</dbReference>
<dbReference type="Pfam" id="PF02558">
    <property type="entry name" value="ApbA"/>
    <property type="match status" value="1"/>
</dbReference>
<dbReference type="SUPFAM" id="SSF48179">
    <property type="entry name" value="6-phosphogluconate dehydrogenase C-terminal domain-like"/>
    <property type="match status" value="1"/>
</dbReference>
<organism evidence="10 11">
    <name type="scientific">Burkholderia ubonensis</name>
    <dbReference type="NCBI Taxonomy" id="101571"/>
    <lineage>
        <taxon>Bacteria</taxon>
        <taxon>Pseudomonadati</taxon>
        <taxon>Pseudomonadota</taxon>
        <taxon>Betaproteobacteria</taxon>
        <taxon>Burkholderiales</taxon>
        <taxon>Burkholderiaceae</taxon>
        <taxon>Burkholderia</taxon>
        <taxon>Burkholderia cepacia complex</taxon>
    </lineage>
</organism>
<dbReference type="PANTHER" id="PTHR21708">
    <property type="entry name" value="PROBABLE 2-DEHYDROPANTOATE 2-REDUCTASE"/>
    <property type="match status" value="1"/>
</dbReference>
<accession>A0A107EQ59</accession>
<dbReference type="GO" id="GO:0005737">
    <property type="term" value="C:cytoplasm"/>
    <property type="evidence" value="ECO:0007669"/>
    <property type="project" value="TreeGrafter"/>
</dbReference>
<dbReference type="Pfam" id="PF08546">
    <property type="entry name" value="ApbA_C"/>
    <property type="match status" value="1"/>
</dbReference>
<dbReference type="EMBL" id="LPIX01000021">
    <property type="protein sequence ID" value="KWE10385.1"/>
    <property type="molecule type" value="Genomic_DNA"/>
</dbReference>
<keyword evidence="7" id="KW-0472">Membrane</keyword>
<keyword evidence="7" id="KW-0812">Transmembrane</keyword>
<dbReference type="NCBIfam" id="NF005089">
    <property type="entry name" value="PRK06522.1-4"/>
    <property type="match status" value="1"/>
</dbReference>
<comment type="pathway">
    <text evidence="1">Cofactor biosynthesis; (R)-pantothenate biosynthesis; (R)-pantoate from 3-methyl-2-oxobutanoate: step 2/2.</text>
</comment>
<keyword evidence="4" id="KW-0566">Pantothenate biosynthesis</keyword>
<dbReference type="FunFam" id="1.10.1040.10:FF:000017">
    <property type="entry name" value="2-dehydropantoate 2-reductase"/>
    <property type="match status" value="1"/>
</dbReference>
<dbReference type="Gene3D" id="1.10.1040.10">
    <property type="entry name" value="N-(1-d-carboxylethyl)-l-norvaline Dehydrogenase, domain 2"/>
    <property type="match status" value="1"/>
</dbReference>
<dbReference type="GO" id="GO:0015940">
    <property type="term" value="P:pantothenate biosynthetic process"/>
    <property type="evidence" value="ECO:0007669"/>
    <property type="project" value="UniProtKB-UniPathway"/>
</dbReference>
<protein>
    <recommendedName>
        <fullName evidence="3">2-dehydropantoate 2-reductase</fullName>
        <ecNumber evidence="2">1.1.1.169</ecNumber>
    </recommendedName>
    <alternativeName>
        <fullName evidence="5">Ketopantoate reductase</fullName>
    </alternativeName>
</protein>
<evidence type="ECO:0000313" key="11">
    <source>
        <dbReference type="Proteomes" id="UP000062998"/>
    </source>
</evidence>
<sequence length="339" mass="34776">MNDTNSGQVRAAVVGVGAIGGLLAAALARAGMRVSAYARGATLDALKAHGVRVLDETGAMSSVPIDASDDAAALGVQDYVVISLKAQALPDLAARLAPLVGPRTVLVAAMNGLPWWFTHGLAGPLDGVPLEAVDPGGVVSAALPPAQAIGCVVHLSSSTDAPGIVRRGRGNRLIVGAPDPARDSTRKAAASRFAAALVAGGFDVETTAQIRTEIWAKLWGNMNMNPLSALTGSTADRLLDDPCTHALALRMMEEAAAIGAKLGLDTGVSAPERMAVTRKLGAFRTSMLQDFEAGRSLEIGPILGVFPELGRKLDVPTPYCDAVLGLLRQRAANSGLQAG</sequence>
<evidence type="ECO:0000256" key="7">
    <source>
        <dbReference type="SAM" id="Phobius"/>
    </source>
</evidence>
<evidence type="ECO:0000256" key="5">
    <source>
        <dbReference type="ARBA" id="ARBA00032024"/>
    </source>
</evidence>
<dbReference type="InterPro" id="IPR036291">
    <property type="entry name" value="NAD(P)-bd_dom_sf"/>
</dbReference>
<feature type="domain" description="Ketopantoate reductase C-terminal" evidence="9">
    <location>
        <begin position="210"/>
        <end position="330"/>
    </location>
</feature>
<feature type="domain" description="Ketopantoate reductase N-terminal" evidence="8">
    <location>
        <begin position="12"/>
        <end position="113"/>
    </location>
</feature>
<dbReference type="InterPro" id="IPR013332">
    <property type="entry name" value="KPR_N"/>
</dbReference>
<feature type="transmembrane region" description="Helical" evidence="7">
    <location>
        <begin position="12"/>
        <end position="30"/>
    </location>
</feature>
<comment type="caution">
    <text evidence="10">The sequence shown here is derived from an EMBL/GenBank/DDBJ whole genome shotgun (WGS) entry which is preliminary data.</text>
</comment>
<dbReference type="PANTHER" id="PTHR21708:SF45">
    <property type="entry name" value="2-DEHYDROPANTOATE 2-REDUCTASE"/>
    <property type="match status" value="1"/>
</dbReference>
<evidence type="ECO:0000256" key="3">
    <source>
        <dbReference type="ARBA" id="ARBA00019465"/>
    </source>
</evidence>
<dbReference type="Gene3D" id="3.40.50.720">
    <property type="entry name" value="NAD(P)-binding Rossmann-like Domain"/>
    <property type="match status" value="1"/>
</dbReference>
<dbReference type="InterPro" id="IPR008927">
    <property type="entry name" value="6-PGluconate_DH-like_C_sf"/>
</dbReference>
<evidence type="ECO:0000256" key="4">
    <source>
        <dbReference type="ARBA" id="ARBA00022655"/>
    </source>
</evidence>